<dbReference type="InterPro" id="IPR050929">
    <property type="entry name" value="PFKA"/>
</dbReference>
<organism evidence="3 4">
    <name type="scientific">Solanum tuberosum</name>
    <name type="common">Potato</name>
    <dbReference type="NCBI Taxonomy" id="4113"/>
    <lineage>
        <taxon>Eukaryota</taxon>
        <taxon>Viridiplantae</taxon>
        <taxon>Streptophyta</taxon>
        <taxon>Embryophyta</taxon>
        <taxon>Tracheophyta</taxon>
        <taxon>Spermatophyta</taxon>
        <taxon>Magnoliopsida</taxon>
        <taxon>eudicotyledons</taxon>
        <taxon>Gunneridae</taxon>
        <taxon>Pentapetalae</taxon>
        <taxon>asterids</taxon>
        <taxon>lamiids</taxon>
        <taxon>Solanales</taxon>
        <taxon>Solanaceae</taxon>
        <taxon>Solanoideae</taxon>
        <taxon>Solaneae</taxon>
        <taxon>Solanum</taxon>
    </lineage>
</organism>
<dbReference type="GO" id="GO:0003872">
    <property type="term" value="F:6-phosphofructokinase activity"/>
    <property type="evidence" value="ECO:0007669"/>
    <property type="project" value="InterPro"/>
</dbReference>
<keyword evidence="2" id="KW-1133">Transmembrane helix</keyword>
<keyword evidence="2" id="KW-0812">Transmembrane</keyword>
<dbReference type="Gramene" id="PGSC0003DMT400065452">
    <property type="protein sequence ID" value="PGSC0003DMT400065452"/>
    <property type="gene ID" value="PGSC0003DMG400025455"/>
</dbReference>
<accession>M1CE09</accession>
<evidence type="ECO:0000256" key="1">
    <source>
        <dbReference type="ARBA" id="ARBA00022533"/>
    </source>
</evidence>
<evidence type="ECO:0000256" key="2">
    <source>
        <dbReference type="SAM" id="Phobius"/>
    </source>
</evidence>
<dbReference type="SUPFAM" id="SSF53784">
    <property type="entry name" value="Phosphofructokinase"/>
    <property type="match status" value="1"/>
</dbReference>
<keyword evidence="1" id="KW-0021">Allosteric enzyme</keyword>
<name>M1CE09_SOLTU</name>
<feature type="transmembrane region" description="Helical" evidence="2">
    <location>
        <begin position="60"/>
        <end position="80"/>
    </location>
</feature>
<reference evidence="3" key="2">
    <citation type="submission" date="2015-06" db="UniProtKB">
        <authorList>
            <consortium name="EnsemblPlants"/>
        </authorList>
    </citation>
    <scope>IDENTIFICATION</scope>
    <source>
        <strain evidence="3">DM1-3 516 R44</strain>
    </source>
</reference>
<dbReference type="InterPro" id="IPR035966">
    <property type="entry name" value="PKF_sf"/>
</dbReference>
<keyword evidence="2" id="KW-0472">Membrane</keyword>
<keyword evidence="4" id="KW-1185">Reference proteome</keyword>
<reference evidence="4" key="1">
    <citation type="journal article" date="2011" name="Nature">
        <title>Genome sequence and analysis of the tuber crop potato.</title>
        <authorList>
            <consortium name="The Potato Genome Sequencing Consortium"/>
        </authorList>
    </citation>
    <scope>NUCLEOTIDE SEQUENCE [LARGE SCALE GENOMIC DNA]</scope>
    <source>
        <strain evidence="4">cv. DM1-3 516 R44</strain>
    </source>
</reference>
<protein>
    <submittedName>
        <fullName evidence="3">Uncharacterized protein</fullName>
    </submittedName>
</protein>
<dbReference type="EnsemblPlants" id="PGSC0003DMT400065452">
    <property type="protein sequence ID" value="PGSC0003DMT400065452"/>
    <property type="gene ID" value="PGSC0003DMG400025455"/>
</dbReference>
<dbReference type="PANTHER" id="PTHR45770">
    <property type="entry name" value="ATP-DEPENDENT 6-PHOSPHOFRUCTOKINASE 1"/>
    <property type="match status" value="1"/>
</dbReference>
<dbReference type="Proteomes" id="UP000011115">
    <property type="component" value="Unassembled WGS sequence"/>
</dbReference>
<dbReference type="AlphaFoldDB" id="M1CE09"/>
<evidence type="ECO:0000313" key="3">
    <source>
        <dbReference type="EnsemblPlants" id="PGSC0003DMT400065452"/>
    </source>
</evidence>
<sequence length="82" mass="9096">MELISNSYFHADPTYMIRAVPSNASDNVYCTILAQSCVHGAMAGYTGFTSGIVNGRQTYLPFNVSIHIWLLIFLVVSPLFSY</sequence>
<evidence type="ECO:0000313" key="4">
    <source>
        <dbReference type="Proteomes" id="UP000011115"/>
    </source>
</evidence>
<dbReference type="ExpressionAtlas" id="M1CE09">
    <property type="expression patterns" value="baseline"/>
</dbReference>
<dbReference type="HOGENOM" id="CLU_2562890_0_0_1"/>
<proteinExistence type="predicted"/>